<reference evidence="2" key="1">
    <citation type="submission" date="2019-04" db="EMBL/GenBank/DDBJ databases">
        <title>Friends and foes A comparative genomics studyof 23 Aspergillus species from section Flavi.</title>
        <authorList>
            <consortium name="DOE Joint Genome Institute"/>
            <person name="Kjaerbolling I."/>
            <person name="Vesth T."/>
            <person name="Frisvad J.C."/>
            <person name="Nybo J.L."/>
            <person name="Theobald S."/>
            <person name="Kildgaard S."/>
            <person name="Isbrandt T."/>
            <person name="Kuo A."/>
            <person name="Sato A."/>
            <person name="Lyhne E.K."/>
            <person name="Kogle M.E."/>
            <person name="Wiebenga A."/>
            <person name="Kun R.S."/>
            <person name="Lubbers R.J."/>
            <person name="Makela M.R."/>
            <person name="Barry K."/>
            <person name="Chovatia M."/>
            <person name="Clum A."/>
            <person name="Daum C."/>
            <person name="Haridas S."/>
            <person name="He G."/>
            <person name="LaButti K."/>
            <person name="Lipzen A."/>
            <person name="Mondo S."/>
            <person name="Riley R."/>
            <person name="Salamov A."/>
            <person name="Simmons B.A."/>
            <person name="Magnuson J.K."/>
            <person name="Henrissat B."/>
            <person name="Mortensen U.H."/>
            <person name="Larsen T.O."/>
            <person name="Devries R.P."/>
            <person name="Grigoriev I.V."/>
            <person name="Machida M."/>
            <person name="Baker S.E."/>
            <person name="Andersen M.R."/>
        </authorList>
    </citation>
    <scope>NUCLEOTIDE SEQUENCE [LARGE SCALE GENOMIC DNA]</scope>
    <source>
        <strain evidence="2">CBS 130017</strain>
    </source>
</reference>
<sequence length="52" mass="5943">MLSKASSSLPRDEPRSSSPAAYISLFHSYFRDHGKPATVIPWKRQINTQIRL</sequence>
<accession>A0A5N6XKB8</accession>
<evidence type="ECO:0000313" key="2">
    <source>
        <dbReference type="Proteomes" id="UP000325945"/>
    </source>
</evidence>
<name>A0A5N6XKB8_9EURO</name>
<evidence type="ECO:0000313" key="1">
    <source>
        <dbReference type="EMBL" id="KAE8333687.1"/>
    </source>
</evidence>
<protein>
    <submittedName>
        <fullName evidence="1">Uncharacterized protein</fullName>
    </submittedName>
</protein>
<keyword evidence="2" id="KW-1185">Reference proteome</keyword>
<dbReference type="EMBL" id="ML741761">
    <property type="protein sequence ID" value="KAE8333687.1"/>
    <property type="molecule type" value="Genomic_DNA"/>
</dbReference>
<organism evidence="1 2">
    <name type="scientific">Aspergillus sergii</name>
    <dbReference type="NCBI Taxonomy" id="1034303"/>
    <lineage>
        <taxon>Eukaryota</taxon>
        <taxon>Fungi</taxon>
        <taxon>Dikarya</taxon>
        <taxon>Ascomycota</taxon>
        <taxon>Pezizomycotina</taxon>
        <taxon>Eurotiomycetes</taxon>
        <taxon>Eurotiomycetidae</taxon>
        <taxon>Eurotiales</taxon>
        <taxon>Aspergillaceae</taxon>
        <taxon>Aspergillus</taxon>
        <taxon>Aspergillus subgen. Circumdati</taxon>
    </lineage>
</organism>
<gene>
    <name evidence="1" type="ORF">BDV39DRAFT_165093</name>
</gene>
<dbReference type="Proteomes" id="UP000325945">
    <property type="component" value="Unassembled WGS sequence"/>
</dbReference>
<proteinExistence type="predicted"/>
<dbReference type="AlphaFoldDB" id="A0A5N6XKB8"/>